<keyword evidence="3" id="KW-1185">Reference proteome</keyword>
<dbReference type="EMBL" id="CP067136">
    <property type="protein sequence ID" value="WCR08179.1"/>
    <property type="molecule type" value="Genomic_DNA"/>
</dbReference>
<sequence length="448" mass="47458">MSDTGFTKFFATVAAGCLAFGQPALAQEADTSVQLEPLGGTEEQAAGDDLMECADLGAARWIADNSDLSDVIFSEVPLSRQIAVTGNQQEVFAFVMSEDGTARIEARADEGDPMIQLVAADGTALAENDDTPSTLNSSLQKDLTAGRYCVVLSNIRSENMAATLQISRPEQPPLLNEESTASASATLVETCTPETEATALADGPLNAALAQGPVSVPADGTATSYFRFTLSEATPLTLRGTSQDLDPLIKLFGADGEMLAEDDDTEGTNARLDYADTLAAGDYCLGIAAYSAQPGDMTVLAEKLDREAFLRRAYQQGNLVPPMDGSFPMETIDLTSERRAVLLNSGGANWLRFTLDQPRMLVAHAQGEMLGVDTKLALFAERGDLIGQNDDNDRGSTDSTLGPVLLQPGRYAMAVSDLNREGPSEGGVVRPIGISLELYGLIQPEQAQ</sequence>
<organism evidence="2 3">
    <name type="scientific">Paracoccus fistulariae</name>
    <dbReference type="NCBI Taxonomy" id="658446"/>
    <lineage>
        <taxon>Bacteria</taxon>
        <taxon>Pseudomonadati</taxon>
        <taxon>Pseudomonadota</taxon>
        <taxon>Alphaproteobacteria</taxon>
        <taxon>Rhodobacterales</taxon>
        <taxon>Paracoccaceae</taxon>
        <taxon>Paracoccus</taxon>
    </lineage>
</organism>
<protein>
    <recommendedName>
        <fullName evidence="4">Peptidase C-terminal archaeal/bacterial domain-containing protein</fullName>
    </recommendedName>
</protein>
<dbReference type="RefSeq" id="WP_271882855.1">
    <property type="nucleotide sequence ID" value="NZ_CP067136.1"/>
</dbReference>
<dbReference type="Gene3D" id="2.60.120.380">
    <property type="match status" value="2"/>
</dbReference>
<dbReference type="Proteomes" id="UP001219349">
    <property type="component" value="Chromosome"/>
</dbReference>
<feature type="chain" id="PRO_5046526574" description="Peptidase C-terminal archaeal/bacterial domain-containing protein" evidence="1">
    <location>
        <begin position="27"/>
        <end position="448"/>
    </location>
</feature>
<evidence type="ECO:0000313" key="2">
    <source>
        <dbReference type="EMBL" id="WCR08179.1"/>
    </source>
</evidence>
<keyword evidence="1" id="KW-0732">Signal</keyword>
<feature type="signal peptide" evidence="1">
    <location>
        <begin position="1"/>
        <end position="26"/>
    </location>
</feature>
<accession>A0ABY7SMS1</accession>
<evidence type="ECO:0000313" key="3">
    <source>
        <dbReference type="Proteomes" id="UP001219349"/>
    </source>
</evidence>
<evidence type="ECO:0008006" key="4">
    <source>
        <dbReference type="Google" id="ProtNLM"/>
    </source>
</evidence>
<reference evidence="2 3" key="1">
    <citation type="submission" date="2021-01" db="EMBL/GenBank/DDBJ databases">
        <title>Biogeographic distribution of Paracoccus.</title>
        <authorList>
            <person name="Hollensteiner J."/>
            <person name="Leineberger J."/>
            <person name="Brinkhoff T."/>
            <person name="Daniel R."/>
        </authorList>
    </citation>
    <scope>NUCLEOTIDE SEQUENCE [LARGE SCALE GENOMIC DNA]</scope>
    <source>
        <strain evidence="2 3">KCTC 22803</strain>
    </source>
</reference>
<proteinExistence type="predicted"/>
<name>A0ABY7SMS1_9RHOB</name>
<evidence type="ECO:0000256" key="1">
    <source>
        <dbReference type="SAM" id="SignalP"/>
    </source>
</evidence>
<gene>
    <name evidence="2" type="ORF">JHX87_05020</name>
</gene>